<feature type="transmembrane region" description="Helical" evidence="1">
    <location>
        <begin position="17"/>
        <end position="37"/>
    </location>
</feature>
<keyword evidence="1" id="KW-1133">Transmembrane helix</keyword>
<keyword evidence="1" id="KW-0812">Transmembrane</keyword>
<keyword evidence="3" id="KW-1185">Reference proteome</keyword>
<dbReference type="EMBL" id="BMRJ01000001">
    <property type="protein sequence ID" value="GGR18698.1"/>
    <property type="molecule type" value="Genomic_DNA"/>
</dbReference>
<dbReference type="AlphaFoldDB" id="A0A918CEJ5"/>
<accession>A0A918CEJ5</accession>
<organism evidence="2 3">
    <name type="scientific">Agromyces mediolanus</name>
    <name type="common">Corynebacterium mediolanum</name>
    <dbReference type="NCBI Taxonomy" id="41986"/>
    <lineage>
        <taxon>Bacteria</taxon>
        <taxon>Bacillati</taxon>
        <taxon>Actinomycetota</taxon>
        <taxon>Actinomycetes</taxon>
        <taxon>Micrococcales</taxon>
        <taxon>Microbacteriaceae</taxon>
        <taxon>Agromyces</taxon>
    </lineage>
</organism>
<comment type="caution">
    <text evidence="2">The sequence shown here is derived from an EMBL/GenBank/DDBJ whole genome shotgun (WGS) entry which is preliminary data.</text>
</comment>
<evidence type="ECO:0000313" key="3">
    <source>
        <dbReference type="Proteomes" id="UP000610303"/>
    </source>
</evidence>
<sequence>MTETAVAERRARRRVDAGFLACLLGPLAIAVLLNGVVRPWLATALGGERRSSISGVRSADTWWWFDPATQAEHPFLTGFLETSDGALAMCAIAATVVLLLGRWAVRAVFAGAAAR</sequence>
<proteinExistence type="predicted"/>
<protein>
    <submittedName>
        <fullName evidence="2">Uncharacterized protein</fullName>
    </submittedName>
</protein>
<evidence type="ECO:0000313" key="2">
    <source>
        <dbReference type="EMBL" id="GGR18698.1"/>
    </source>
</evidence>
<reference evidence="2" key="2">
    <citation type="submission" date="2020-09" db="EMBL/GenBank/DDBJ databases">
        <authorList>
            <person name="Sun Q."/>
            <person name="Ohkuma M."/>
        </authorList>
    </citation>
    <scope>NUCLEOTIDE SEQUENCE</scope>
    <source>
        <strain evidence="2">JCM 3346</strain>
    </source>
</reference>
<gene>
    <name evidence="2" type="ORF">GCM10010196_09780</name>
</gene>
<keyword evidence="1" id="KW-0472">Membrane</keyword>
<reference evidence="2" key="1">
    <citation type="journal article" date="2014" name="Int. J. Syst. Evol. Microbiol.">
        <title>Complete genome sequence of Corynebacterium casei LMG S-19264T (=DSM 44701T), isolated from a smear-ripened cheese.</title>
        <authorList>
            <consortium name="US DOE Joint Genome Institute (JGI-PGF)"/>
            <person name="Walter F."/>
            <person name="Albersmeier A."/>
            <person name="Kalinowski J."/>
            <person name="Ruckert C."/>
        </authorList>
    </citation>
    <scope>NUCLEOTIDE SEQUENCE</scope>
    <source>
        <strain evidence="2">JCM 3346</strain>
    </source>
</reference>
<evidence type="ECO:0000256" key="1">
    <source>
        <dbReference type="SAM" id="Phobius"/>
    </source>
</evidence>
<name>A0A918CEJ5_AGRME</name>
<dbReference type="RefSeq" id="WP_189084145.1">
    <property type="nucleotide sequence ID" value="NZ_BMRJ01000001.1"/>
</dbReference>
<feature type="transmembrane region" description="Helical" evidence="1">
    <location>
        <begin position="85"/>
        <end position="105"/>
    </location>
</feature>
<dbReference type="Proteomes" id="UP000610303">
    <property type="component" value="Unassembled WGS sequence"/>
</dbReference>